<evidence type="ECO:0000313" key="3">
    <source>
        <dbReference type="EMBL" id="KAK4084467.1"/>
    </source>
</evidence>
<evidence type="ECO:0000313" key="4">
    <source>
        <dbReference type="Proteomes" id="UP001273209"/>
    </source>
</evidence>
<keyword evidence="2" id="KW-1133">Transmembrane helix</keyword>
<keyword evidence="4" id="KW-1185">Reference proteome</keyword>
<keyword evidence="2" id="KW-0472">Membrane</keyword>
<dbReference type="EMBL" id="JAWRVG010000002">
    <property type="protein sequence ID" value="KAK4084467.1"/>
    <property type="molecule type" value="Genomic_DNA"/>
</dbReference>
<feature type="transmembrane region" description="Helical" evidence="2">
    <location>
        <begin position="51"/>
        <end position="71"/>
    </location>
</feature>
<proteinExistence type="predicted"/>
<keyword evidence="2" id="KW-0812">Transmembrane</keyword>
<feature type="transmembrane region" description="Helical" evidence="2">
    <location>
        <begin position="83"/>
        <end position="104"/>
    </location>
</feature>
<evidence type="ECO:0000256" key="1">
    <source>
        <dbReference type="SAM" id="MobiDB-lite"/>
    </source>
</evidence>
<comment type="caution">
    <text evidence="3">The sequence shown here is derived from an EMBL/GenBank/DDBJ whole genome shotgun (WGS) entry which is preliminary data.</text>
</comment>
<organism evidence="3 4">
    <name type="scientific">Trichoderma aggressivum f. europaeum</name>
    <dbReference type="NCBI Taxonomy" id="173218"/>
    <lineage>
        <taxon>Eukaryota</taxon>
        <taxon>Fungi</taxon>
        <taxon>Dikarya</taxon>
        <taxon>Ascomycota</taxon>
        <taxon>Pezizomycotina</taxon>
        <taxon>Sordariomycetes</taxon>
        <taxon>Hypocreomycetidae</taxon>
        <taxon>Hypocreales</taxon>
        <taxon>Hypocreaceae</taxon>
        <taxon>Trichoderma</taxon>
    </lineage>
</organism>
<dbReference type="RefSeq" id="XP_062760171.1">
    <property type="nucleotide sequence ID" value="XM_062903018.1"/>
</dbReference>
<evidence type="ECO:0008006" key="5">
    <source>
        <dbReference type="Google" id="ProtNLM"/>
    </source>
</evidence>
<accession>A0AAE1IJD5</accession>
<reference evidence="3" key="1">
    <citation type="submission" date="2023-11" db="EMBL/GenBank/DDBJ databases">
        <title>The genome sequences of three competitors of mushroom-forming fungi.</title>
        <authorList>
            <person name="Beijen E."/>
            <person name="Ohm R.A."/>
        </authorList>
    </citation>
    <scope>NUCLEOTIDE SEQUENCE</scope>
    <source>
        <strain evidence="3">CBS 100526</strain>
    </source>
</reference>
<name>A0AAE1IJD5_9HYPO</name>
<feature type="transmembrane region" description="Helical" evidence="2">
    <location>
        <begin position="21"/>
        <end position="39"/>
    </location>
</feature>
<gene>
    <name evidence="3" type="ORF">Triagg1_947</name>
</gene>
<protein>
    <recommendedName>
        <fullName evidence="5">MARVEL domain-containing protein</fullName>
    </recommendedName>
</protein>
<dbReference type="AlphaFoldDB" id="A0AAE1IJD5"/>
<dbReference type="GeneID" id="87924335"/>
<feature type="region of interest" description="Disordered" evidence="1">
    <location>
        <begin position="180"/>
        <end position="252"/>
    </location>
</feature>
<feature type="compositionally biased region" description="Basic residues" evidence="1">
    <location>
        <begin position="204"/>
        <end position="213"/>
    </location>
</feature>
<feature type="transmembrane region" description="Helical" evidence="2">
    <location>
        <begin position="143"/>
        <end position="163"/>
    </location>
</feature>
<dbReference type="Proteomes" id="UP001273209">
    <property type="component" value="Unassembled WGS sequence"/>
</dbReference>
<evidence type="ECO:0000256" key="2">
    <source>
        <dbReference type="SAM" id="Phobius"/>
    </source>
</evidence>
<feature type="compositionally biased region" description="Gly residues" evidence="1">
    <location>
        <begin position="221"/>
        <end position="252"/>
    </location>
</feature>
<sequence>MTASERPRGQEHIPDYPKAWIWMRLFQIITSLVVLFLSIHTLEEFHVPTGLQVVMIVISASTVGVAILLIIAQFASPPMFRWWTPLISDCAVFVAWAVSAPLLIEQTSDLVAKRGTVHGSGENPVGHRHDGSNPIPTNHVDTLYAIGAMGCLEIALFFLSWVVDSIVINRHRKAGLPCQPLKKRGSFAEGPQARSMKVSPPTKPRAKKQRKGLAKVFGFVSDGGAGGGGGRYDGGGCDGGGGGGGSGGCDGG</sequence>